<reference evidence="9 10" key="1">
    <citation type="submission" date="2015-12" db="EMBL/GenBank/DDBJ databases">
        <title>In silico genomic study of Pseudomonas phage SM1.</title>
        <authorList>
            <person name="Zawawi N.A.M."/>
            <person name="Mat-Arip Y."/>
            <person name="Wan-Jauhari W.K."/>
            <person name="Fauzi A.A."/>
            <person name="Yee F.J."/>
        </authorList>
    </citation>
    <scope>NUCLEOTIDE SEQUENCE [LARGE SCALE GENOMIC DNA]</scope>
</reference>
<dbReference type="SUPFAM" id="SSF52540">
    <property type="entry name" value="P-loop containing nucleoside triphosphate hydrolases"/>
    <property type="match status" value="1"/>
</dbReference>
<comment type="similarity">
    <text evidence="2">Belongs to the PhoH family.</text>
</comment>
<comment type="subcellular location">
    <subcellularLocation>
        <location evidence="1">Cytoplasm</location>
    </subcellularLocation>
</comment>
<dbReference type="Proteomes" id="UP000224832">
    <property type="component" value="Segment"/>
</dbReference>
<evidence type="ECO:0000259" key="8">
    <source>
        <dbReference type="Pfam" id="PF02562"/>
    </source>
</evidence>
<keyword evidence="5" id="KW-0067">ATP-binding</keyword>
<organism evidence="9 10">
    <name type="scientific">Pseudomonas phage SM1</name>
    <dbReference type="NCBI Taxonomy" id="1772332"/>
    <lineage>
        <taxon>Viruses</taxon>
        <taxon>Duplodnaviria</taxon>
        <taxon>Heunggongvirae</taxon>
        <taxon>Uroviricota</taxon>
        <taxon>Caudoviricetes</taxon>
        <taxon>Samunavirus</taxon>
        <taxon>Samunavirus SM1</taxon>
    </lineage>
</organism>
<dbReference type="Pfam" id="PF02562">
    <property type="entry name" value="PhoH"/>
    <property type="match status" value="1"/>
</dbReference>
<gene>
    <name evidence="9" type="ORF">SM1_057</name>
</gene>
<proteinExistence type="inferred from homology"/>
<keyword evidence="4" id="KW-0547">Nucleotide-binding</keyword>
<evidence type="ECO:0000256" key="6">
    <source>
        <dbReference type="ARBA" id="ARBA00039970"/>
    </source>
</evidence>
<evidence type="ECO:0000256" key="1">
    <source>
        <dbReference type="ARBA" id="ARBA00004496"/>
    </source>
</evidence>
<dbReference type="GO" id="GO:0005524">
    <property type="term" value="F:ATP binding"/>
    <property type="evidence" value="ECO:0007669"/>
    <property type="project" value="UniProtKB-KW"/>
</dbReference>
<dbReference type="InterPro" id="IPR027417">
    <property type="entry name" value="P-loop_NTPase"/>
</dbReference>
<evidence type="ECO:0000313" key="10">
    <source>
        <dbReference type="Proteomes" id="UP000224832"/>
    </source>
</evidence>
<dbReference type="InterPro" id="IPR003714">
    <property type="entry name" value="PhoH"/>
</dbReference>
<feature type="domain" description="PhoH-like protein" evidence="8">
    <location>
        <begin position="48"/>
        <end position="245"/>
    </location>
</feature>
<dbReference type="Gene3D" id="3.40.50.300">
    <property type="entry name" value="P-loop containing nucleotide triphosphate hydrolases"/>
    <property type="match status" value="1"/>
</dbReference>
<evidence type="ECO:0000256" key="3">
    <source>
        <dbReference type="ARBA" id="ARBA00022490"/>
    </source>
</evidence>
<dbReference type="EMBL" id="KU245542">
    <property type="protein sequence ID" value="ALT58049.1"/>
    <property type="molecule type" value="Genomic_DNA"/>
</dbReference>
<evidence type="ECO:0000256" key="7">
    <source>
        <dbReference type="SAM" id="MobiDB-lite"/>
    </source>
</evidence>
<keyword evidence="10" id="KW-1185">Reference proteome</keyword>
<evidence type="ECO:0000313" key="9">
    <source>
        <dbReference type="EMBL" id="ALT58049.1"/>
    </source>
</evidence>
<dbReference type="InterPro" id="IPR051451">
    <property type="entry name" value="PhoH2-like"/>
</dbReference>
<name>A0A0U3DK02_9CAUD</name>
<keyword evidence="3" id="KW-0963">Cytoplasm</keyword>
<sequence>MAKGEQGKARNGSRKNRRDDDVMRDDFEARMEGPVKKSWTLHDLVPLEPGSDNQRAAIEAYCQGDHLAMLGSAGAGKTTLACYLAAGSLVRNEVEKIILVRSAVEQREQGFVPGTQEEKDAKFEEPYVSAFGHIFGHPTTYQWMKRRGLIEFRTTGNLRSLNFDNAVVVGDEVQNLNFEELHTFITRLGPRSRLIMCGDQAQCDLKRFEIKGLPIFEELAGDLPNLTVVKFSRHDCLRHGFVRAWLGAVEDWHKRREETRPVADITTKVAG</sequence>
<dbReference type="SMR" id="A0A0U3DK02"/>
<dbReference type="OrthoDB" id="8501at10239"/>
<evidence type="ECO:0000256" key="4">
    <source>
        <dbReference type="ARBA" id="ARBA00022741"/>
    </source>
</evidence>
<dbReference type="PANTHER" id="PTHR30473">
    <property type="entry name" value="PROTEIN PHOH"/>
    <property type="match status" value="1"/>
</dbReference>
<accession>A0A0U3DK02</accession>
<dbReference type="PANTHER" id="PTHR30473:SF1">
    <property type="entry name" value="PHOH-LIKE PROTEIN"/>
    <property type="match status" value="1"/>
</dbReference>
<evidence type="ECO:0000256" key="5">
    <source>
        <dbReference type="ARBA" id="ARBA00022840"/>
    </source>
</evidence>
<protein>
    <recommendedName>
        <fullName evidence="6">PhoH-like protein</fullName>
    </recommendedName>
</protein>
<feature type="compositionally biased region" description="Basic and acidic residues" evidence="7">
    <location>
        <begin position="17"/>
        <end position="26"/>
    </location>
</feature>
<evidence type="ECO:0000256" key="2">
    <source>
        <dbReference type="ARBA" id="ARBA00010393"/>
    </source>
</evidence>
<feature type="region of interest" description="Disordered" evidence="7">
    <location>
        <begin position="1"/>
        <end position="26"/>
    </location>
</feature>